<dbReference type="Gene3D" id="1.20.1250.20">
    <property type="entry name" value="MFS general substrate transporter like domains"/>
    <property type="match status" value="1"/>
</dbReference>
<feature type="transmembrane region" description="Helical" evidence="7">
    <location>
        <begin position="42"/>
        <end position="61"/>
    </location>
</feature>
<dbReference type="AlphaFoldDB" id="A0AAV2VK25"/>
<dbReference type="InterPro" id="IPR050171">
    <property type="entry name" value="MFS_Transporters"/>
</dbReference>
<dbReference type="GO" id="GO:0022857">
    <property type="term" value="F:transmembrane transporter activity"/>
    <property type="evidence" value="ECO:0007669"/>
    <property type="project" value="InterPro"/>
</dbReference>
<dbReference type="Proteomes" id="UP000018211">
    <property type="component" value="Unassembled WGS sequence"/>
</dbReference>
<evidence type="ECO:0000256" key="7">
    <source>
        <dbReference type="SAM" id="Phobius"/>
    </source>
</evidence>
<evidence type="ECO:0000313" key="8">
    <source>
        <dbReference type="EMBL" id="CCO45000.1"/>
    </source>
</evidence>
<comment type="subcellular location">
    <subcellularLocation>
        <location evidence="1">Cell membrane</location>
        <topology evidence="1">Multi-pass membrane protein</topology>
    </subcellularLocation>
</comment>
<keyword evidence="2" id="KW-0813">Transport</keyword>
<feature type="transmembrane region" description="Helical" evidence="7">
    <location>
        <begin position="373"/>
        <end position="391"/>
    </location>
</feature>
<feature type="transmembrane region" description="Helical" evidence="7">
    <location>
        <begin position="98"/>
        <end position="117"/>
    </location>
</feature>
<evidence type="ECO:0000256" key="2">
    <source>
        <dbReference type="ARBA" id="ARBA00022448"/>
    </source>
</evidence>
<keyword evidence="6 7" id="KW-0472">Membrane</keyword>
<proteinExistence type="predicted"/>
<evidence type="ECO:0000313" key="9">
    <source>
        <dbReference type="Proteomes" id="UP000018211"/>
    </source>
</evidence>
<protein>
    <recommendedName>
        <fullName evidence="10">MFS transporter</fullName>
    </recommendedName>
</protein>
<organism evidence="8 9">
    <name type="scientific">Vibrio nigripulchritudo SOn1</name>
    <dbReference type="NCBI Taxonomy" id="1238450"/>
    <lineage>
        <taxon>Bacteria</taxon>
        <taxon>Pseudomonadati</taxon>
        <taxon>Pseudomonadota</taxon>
        <taxon>Gammaproteobacteria</taxon>
        <taxon>Vibrionales</taxon>
        <taxon>Vibrionaceae</taxon>
        <taxon>Vibrio</taxon>
    </lineage>
</organism>
<dbReference type="PANTHER" id="PTHR23517:SF3">
    <property type="entry name" value="INTEGRAL MEMBRANE TRANSPORT PROTEIN"/>
    <property type="match status" value="1"/>
</dbReference>
<feature type="transmembrane region" description="Helical" evidence="7">
    <location>
        <begin position="216"/>
        <end position="235"/>
    </location>
</feature>
<dbReference type="EMBL" id="CAOF01000039">
    <property type="protein sequence ID" value="CCO45000.1"/>
    <property type="molecule type" value="Genomic_DNA"/>
</dbReference>
<evidence type="ECO:0000256" key="5">
    <source>
        <dbReference type="ARBA" id="ARBA00022989"/>
    </source>
</evidence>
<comment type="caution">
    <text evidence="8">The sequence shown here is derived from an EMBL/GenBank/DDBJ whole genome shotgun (WGS) entry which is preliminary data.</text>
</comment>
<name>A0AAV2VK25_9VIBR</name>
<dbReference type="PANTHER" id="PTHR23517">
    <property type="entry name" value="RESISTANCE PROTEIN MDTM, PUTATIVE-RELATED-RELATED"/>
    <property type="match status" value="1"/>
</dbReference>
<feature type="transmembrane region" description="Helical" evidence="7">
    <location>
        <begin position="287"/>
        <end position="303"/>
    </location>
</feature>
<dbReference type="GO" id="GO:0005886">
    <property type="term" value="C:plasma membrane"/>
    <property type="evidence" value="ECO:0007669"/>
    <property type="project" value="UniProtKB-SubCell"/>
</dbReference>
<evidence type="ECO:0008006" key="10">
    <source>
        <dbReference type="Google" id="ProtNLM"/>
    </source>
</evidence>
<dbReference type="RefSeq" id="WP_022610637.1">
    <property type="nucleotide sequence ID" value="NZ_LK391965.1"/>
</dbReference>
<feature type="transmembrane region" description="Helical" evidence="7">
    <location>
        <begin position="12"/>
        <end position="36"/>
    </location>
</feature>
<evidence type="ECO:0000256" key="1">
    <source>
        <dbReference type="ARBA" id="ARBA00004651"/>
    </source>
</evidence>
<reference evidence="8 9" key="1">
    <citation type="journal article" date="2013" name="ISME J.">
        <title>Comparative genomics of pathogenic lineages of Vibrio nigripulchritudo identifies virulence-associated traits.</title>
        <authorList>
            <person name="Goudenege D."/>
            <person name="Labreuche Y."/>
            <person name="Krin E."/>
            <person name="Ansquer D."/>
            <person name="Mangenot S."/>
            <person name="Calteau A."/>
            <person name="Medigue C."/>
            <person name="Mazel D."/>
            <person name="Polz M.F."/>
            <person name="Le Roux F."/>
        </authorList>
    </citation>
    <scope>NUCLEOTIDE SEQUENCE [LARGE SCALE GENOMIC DNA]</scope>
    <source>
        <strain evidence="8 9">SOn1</strain>
    </source>
</reference>
<evidence type="ECO:0000256" key="3">
    <source>
        <dbReference type="ARBA" id="ARBA00022475"/>
    </source>
</evidence>
<accession>A0AAV2VK25</accession>
<keyword evidence="5 7" id="KW-1133">Transmembrane helix</keyword>
<keyword evidence="3" id="KW-1003">Cell membrane</keyword>
<sequence>MNDLNSTLKLRLFQLFTGGLAGNLVKPFFAAILAVGLGASQAGFWLVISGFFALFAGLIGGPHADKKGRKNTLMHSEYLRLAGALCLALGFMRSDPNYALLVVGFSIHSLGAAYGRPAGDALIYDNITDQNRKFVLRLHYWVWNITVLTGYLLGGMFIAEHQDVLFFGLFAVSIVDILVIRQLNDPGNYRPLTLRDYHPKKIPLNLLREDKNMRKYTIASSMQLIIEIGAISLLSVTLVEANRDWLLFSFTLDPLYLFGLLITLNAAILLLGGILQMRYLKNISPQIEINLGGVLQVIGFGGLFLSTNIIQMLFCVTCLSIGELFFKSGRNDLFSRLLPSDKKGAYSAVNSVMFRLASSIAPLMLVFHDVTSPIMIAMTIVITLVLSWVLLRQLAITYSEEKAL</sequence>
<feature type="transmembrane region" description="Helical" evidence="7">
    <location>
        <begin position="164"/>
        <end position="180"/>
    </location>
</feature>
<evidence type="ECO:0000256" key="6">
    <source>
        <dbReference type="ARBA" id="ARBA00023136"/>
    </source>
</evidence>
<dbReference type="InterPro" id="IPR036259">
    <property type="entry name" value="MFS_trans_sf"/>
</dbReference>
<dbReference type="InterPro" id="IPR011701">
    <property type="entry name" value="MFS"/>
</dbReference>
<gene>
    <name evidence="8" type="ORF">VIBNISOn1_1330007</name>
</gene>
<dbReference type="SUPFAM" id="SSF103473">
    <property type="entry name" value="MFS general substrate transporter"/>
    <property type="match status" value="1"/>
</dbReference>
<feature type="transmembrane region" description="Helical" evidence="7">
    <location>
        <begin position="255"/>
        <end position="275"/>
    </location>
</feature>
<dbReference type="Pfam" id="PF07690">
    <property type="entry name" value="MFS_1"/>
    <property type="match status" value="1"/>
</dbReference>
<evidence type="ECO:0000256" key="4">
    <source>
        <dbReference type="ARBA" id="ARBA00022692"/>
    </source>
</evidence>
<feature type="transmembrane region" description="Helical" evidence="7">
    <location>
        <begin position="138"/>
        <end position="158"/>
    </location>
</feature>
<keyword evidence="4 7" id="KW-0812">Transmembrane</keyword>